<name>A0ABV8UA88_9PROT</name>
<evidence type="ECO:0000313" key="2">
    <source>
        <dbReference type="EMBL" id="MFC4348114.1"/>
    </source>
</evidence>
<dbReference type="SUPFAM" id="SSF55729">
    <property type="entry name" value="Acyl-CoA N-acyltransferases (Nat)"/>
    <property type="match status" value="1"/>
</dbReference>
<evidence type="ECO:0000259" key="1">
    <source>
        <dbReference type="Pfam" id="PF13480"/>
    </source>
</evidence>
<protein>
    <submittedName>
        <fullName evidence="2">GNAT family N-acetyltransferase</fullName>
    </submittedName>
</protein>
<gene>
    <name evidence="2" type="ORF">ACFO5Q_09685</name>
</gene>
<organism evidence="2 3">
    <name type="scientific">Kordiimonas lipolytica</name>
    <dbReference type="NCBI Taxonomy" id="1662421"/>
    <lineage>
        <taxon>Bacteria</taxon>
        <taxon>Pseudomonadati</taxon>
        <taxon>Pseudomonadota</taxon>
        <taxon>Alphaproteobacteria</taxon>
        <taxon>Kordiimonadales</taxon>
        <taxon>Kordiimonadaceae</taxon>
        <taxon>Kordiimonas</taxon>
    </lineage>
</organism>
<comment type="caution">
    <text evidence="2">The sequence shown here is derived from an EMBL/GenBank/DDBJ whole genome shotgun (WGS) entry which is preliminary data.</text>
</comment>
<dbReference type="InterPro" id="IPR038740">
    <property type="entry name" value="BioF2-like_GNAT_dom"/>
</dbReference>
<dbReference type="EMBL" id="JBHSCR010000006">
    <property type="protein sequence ID" value="MFC4348114.1"/>
    <property type="molecule type" value="Genomic_DNA"/>
</dbReference>
<sequence length="388" mass="44641">MNWIKIDAGSAGTARDAEAAFQHMKSRAKGFHLRHDLDWIKATHPQAEVVVYSGSDREKAYAYALVFTKDRPLPFQIGELVWFRKKLVRHELWEGPVFADDDLTADENRQHTRDLLARLRPELTAEGALSIEGLPLESALYDLIMHDEAIKRQYVAIPVGKPFAHQFIRMPETVEDYFGGMNGKTRRNLKYDQRKLSREFKAVVPACYQAPESVDDFLDHAIPLSKKTYQWRLLSLGLRDRAHLKETFDYAAQKGWLRNYILFVDGQAVAFMLGYLYEGCYYYTDVGFDPDWSKWSVGSVLQMHVIEDLYAQENTPSLFDFGTGYGYHKAQFGNTEREEINLLLLPRSFKNALTAALYRLNLRLEAALVFVLEKLGVKKALKKLLRSS</sequence>
<keyword evidence="3" id="KW-1185">Reference proteome</keyword>
<proteinExistence type="predicted"/>
<dbReference type="InterPro" id="IPR016181">
    <property type="entry name" value="Acyl_CoA_acyltransferase"/>
</dbReference>
<feature type="domain" description="BioF2-like acetyltransferase" evidence="1">
    <location>
        <begin position="184"/>
        <end position="329"/>
    </location>
</feature>
<evidence type="ECO:0000313" key="3">
    <source>
        <dbReference type="Proteomes" id="UP001595776"/>
    </source>
</evidence>
<accession>A0ABV8UA88</accession>
<dbReference type="Pfam" id="PF13480">
    <property type="entry name" value="Acetyltransf_6"/>
    <property type="match status" value="1"/>
</dbReference>
<dbReference type="Gene3D" id="3.40.630.30">
    <property type="match status" value="1"/>
</dbReference>
<dbReference type="RefSeq" id="WP_068149926.1">
    <property type="nucleotide sequence ID" value="NZ_JBHSCR010000006.1"/>
</dbReference>
<dbReference type="Proteomes" id="UP001595776">
    <property type="component" value="Unassembled WGS sequence"/>
</dbReference>
<reference evidence="3" key="1">
    <citation type="journal article" date="2019" name="Int. J. Syst. Evol. Microbiol.">
        <title>The Global Catalogue of Microorganisms (GCM) 10K type strain sequencing project: providing services to taxonomists for standard genome sequencing and annotation.</title>
        <authorList>
            <consortium name="The Broad Institute Genomics Platform"/>
            <consortium name="The Broad Institute Genome Sequencing Center for Infectious Disease"/>
            <person name="Wu L."/>
            <person name="Ma J."/>
        </authorList>
    </citation>
    <scope>NUCLEOTIDE SEQUENCE [LARGE SCALE GENOMIC DNA]</scope>
    <source>
        <strain evidence="3">CGMCC 1.15304</strain>
    </source>
</reference>